<evidence type="ECO:0000313" key="2">
    <source>
        <dbReference type="Proteomes" id="UP001321749"/>
    </source>
</evidence>
<proteinExistence type="predicted"/>
<dbReference type="EMBL" id="MU865103">
    <property type="protein sequence ID" value="KAK4457656.1"/>
    <property type="molecule type" value="Genomic_DNA"/>
</dbReference>
<evidence type="ECO:0000313" key="1">
    <source>
        <dbReference type="EMBL" id="KAK4457656.1"/>
    </source>
</evidence>
<accession>A0AAV9HEY6</accession>
<keyword evidence="2" id="KW-1185">Reference proteome</keyword>
<dbReference type="Proteomes" id="UP001321749">
    <property type="component" value="Unassembled WGS sequence"/>
</dbReference>
<protein>
    <submittedName>
        <fullName evidence="1">Uncharacterized protein</fullName>
    </submittedName>
</protein>
<reference evidence="1" key="2">
    <citation type="submission" date="2023-06" db="EMBL/GenBank/DDBJ databases">
        <authorList>
            <consortium name="Lawrence Berkeley National Laboratory"/>
            <person name="Mondo S.J."/>
            <person name="Hensen N."/>
            <person name="Bonometti L."/>
            <person name="Westerberg I."/>
            <person name="Brannstrom I.O."/>
            <person name="Guillou S."/>
            <person name="Cros-Aarteil S."/>
            <person name="Calhoun S."/>
            <person name="Haridas S."/>
            <person name="Kuo A."/>
            <person name="Pangilinan J."/>
            <person name="Riley R."/>
            <person name="Labutti K."/>
            <person name="Andreopoulos B."/>
            <person name="Lipzen A."/>
            <person name="Chen C."/>
            <person name="Yanf M."/>
            <person name="Daum C."/>
            <person name="Ng V."/>
            <person name="Clum A."/>
            <person name="Steindorff A."/>
            <person name="Ohm R."/>
            <person name="Martin F."/>
            <person name="Silar P."/>
            <person name="Natvig D."/>
            <person name="Lalanne C."/>
            <person name="Gautier V."/>
            <person name="Ament-Velasquez S.L."/>
            <person name="Kruys A."/>
            <person name="Hutchinson M.I."/>
            <person name="Powell A.J."/>
            <person name="Barry K."/>
            <person name="Miller A.N."/>
            <person name="Grigoriev I.V."/>
            <person name="Debuchy R."/>
            <person name="Gladieux P."/>
            <person name="Thoren M.H."/>
            <person name="Johannesson H."/>
        </authorList>
    </citation>
    <scope>NUCLEOTIDE SEQUENCE</scope>
    <source>
        <strain evidence="1">PSN324</strain>
    </source>
</reference>
<reference evidence="1" key="1">
    <citation type="journal article" date="2023" name="Mol. Phylogenet. Evol.">
        <title>Genome-scale phylogeny and comparative genomics of the fungal order Sordariales.</title>
        <authorList>
            <person name="Hensen N."/>
            <person name="Bonometti L."/>
            <person name="Westerberg I."/>
            <person name="Brannstrom I.O."/>
            <person name="Guillou S."/>
            <person name="Cros-Aarteil S."/>
            <person name="Calhoun S."/>
            <person name="Haridas S."/>
            <person name="Kuo A."/>
            <person name="Mondo S."/>
            <person name="Pangilinan J."/>
            <person name="Riley R."/>
            <person name="LaButti K."/>
            <person name="Andreopoulos B."/>
            <person name="Lipzen A."/>
            <person name="Chen C."/>
            <person name="Yan M."/>
            <person name="Daum C."/>
            <person name="Ng V."/>
            <person name="Clum A."/>
            <person name="Steindorff A."/>
            <person name="Ohm R.A."/>
            <person name="Martin F."/>
            <person name="Silar P."/>
            <person name="Natvig D.O."/>
            <person name="Lalanne C."/>
            <person name="Gautier V."/>
            <person name="Ament-Velasquez S.L."/>
            <person name="Kruys A."/>
            <person name="Hutchinson M.I."/>
            <person name="Powell A.J."/>
            <person name="Barry K."/>
            <person name="Miller A.N."/>
            <person name="Grigoriev I.V."/>
            <person name="Debuchy R."/>
            <person name="Gladieux P."/>
            <person name="Hiltunen Thoren M."/>
            <person name="Johannesson H."/>
        </authorList>
    </citation>
    <scope>NUCLEOTIDE SEQUENCE</scope>
    <source>
        <strain evidence="1">PSN324</strain>
    </source>
</reference>
<comment type="caution">
    <text evidence="1">The sequence shown here is derived from an EMBL/GenBank/DDBJ whole genome shotgun (WGS) entry which is preliminary data.</text>
</comment>
<name>A0AAV9HEY6_9PEZI</name>
<gene>
    <name evidence="1" type="ORF">QBC42DRAFT_35095</name>
</gene>
<sequence length="518" mass="59284">MASQWLLITEPPPSQEEILNSLRPQNVFIKPTLPLLVNPPDLPFPCWESLDVFEAINAHVSAQVHTFFNAVRARQDMCPAKDVRCDIKICTQHFGISEGGDCGHRAYDSRRLTIHNPDTLPLLIHVIKLRIHSETAEHDNSVRPVSPRVPLDLATRLPHLRELDCPWLWERLPIAFRSQAARKYSRVWAGPWRDSRAEFARGVRDTMSLLPPTLTKARLWFWLASFWADEMDQAAQMPDLVGATYEVEQVGQAMQQLSLSSAGDEFKGRDPVSLGMRTLGSRLEDIDIRAFITPDLFPSGDSTVGDSWPKMRHLKVEFHPCAPDGRWYFSGPRGEDPCGAGFTITEEEHYPPGLDDDEELHELDSDEAEEYNMTCALQDYLRPDMFRILPIAERVNPLLLAFALSIRKDKMPSLQDAELFTWLRWYPSEERAQEYAGSDDAPQFDEDRRGTMFRWGLRYHGPQEGGDGKGKLTWQVGQNWKPGPEVMDAFLELAGGDGVNMEWEEFEFVNKREHHIFF</sequence>
<dbReference type="AlphaFoldDB" id="A0AAV9HEY6"/>
<organism evidence="1 2">
    <name type="scientific">Cladorrhinum samala</name>
    <dbReference type="NCBI Taxonomy" id="585594"/>
    <lineage>
        <taxon>Eukaryota</taxon>
        <taxon>Fungi</taxon>
        <taxon>Dikarya</taxon>
        <taxon>Ascomycota</taxon>
        <taxon>Pezizomycotina</taxon>
        <taxon>Sordariomycetes</taxon>
        <taxon>Sordariomycetidae</taxon>
        <taxon>Sordariales</taxon>
        <taxon>Podosporaceae</taxon>
        <taxon>Cladorrhinum</taxon>
    </lineage>
</organism>